<accession>A0A5M6HR25</accession>
<feature type="compositionally biased region" description="Low complexity" evidence="1">
    <location>
        <begin position="456"/>
        <end position="466"/>
    </location>
</feature>
<feature type="region of interest" description="Disordered" evidence="1">
    <location>
        <begin position="454"/>
        <end position="525"/>
    </location>
</feature>
<organism evidence="2 3">
    <name type="scientific">Blastochloris sulfoviridis</name>
    <dbReference type="NCBI Taxonomy" id="50712"/>
    <lineage>
        <taxon>Bacteria</taxon>
        <taxon>Pseudomonadati</taxon>
        <taxon>Pseudomonadota</taxon>
        <taxon>Alphaproteobacteria</taxon>
        <taxon>Hyphomicrobiales</taxon>
        <taxon>Blastochloridaceae</taxon>
        <taxon>Blastochloris</taxon>
    </lineage>
</organism>
<dbReference type="EMBL" id="VWPL01000031">
    <property type="protein sequence ID" value="KAA5598147.1"/>
    <property type="molecule type" value="Genomic_DNA"/>
</dbReference>
<dbReference type="AlphaFoldDB" id="A0A5M6HR25"/>
<dbReference type="SUPFAM" id="SSF75708">
    <property type="entry name" value="Chemotaxis phosphatase CheZ"/>
    <property type="match status" value="1"/>
</dbReference>
<evidence type="ECO:0000313" key="3">
    <source>
        <dbReference type="Proteomes" id="UP000323886"/>
    </source>
</evidence>
<keyword evidence="3" id="KW-1185">Reference proteome</keyword>
<sequence length="539" mass="57292">MAAPPMTLPMSETDYEAIESAVMETARGQWFLAEYARRTRQAETDRMHEVLQRIEDKIDSPARDPHFERVQMSIMEMAQAIARTKDEIAAIKPTQEVDGRFGEATEELDAIVTTTESATGDILHAAEQIQEVAWTLRERGFEGPICDLLDERATDIYTACSFQDLTGQRTRKVIGVLRYLEARINAMIDIWGLDGAPALRAGAAARAAADVAEKSDAPLGRQLAHGPALPGMGLEQTSIDAMLGGLDTSGPDEDLDFVAVAIDDADFASFEPAAAADVTASEPAESEPVESEPAAPEDTKTDDESAIVEAVVETIKVDDIEIDKIEIDKIDLDDIELDATEIGRFNIDTVEVPAIEMDLVAVDVDLPAEDAGLTKADDGSVKTAAGDMPPAVEAPSIAAGLDDRPFAHDDSVADDVVADGTPARDSADLRIMTAPLDSLVFDIVAIDAEPLEDEPSAAAPAEMSEPVGAEADDQEKAEAEAEETAEQTAAVKAEAEADVEAGMAPASGTPSLAPDQPAARLSTADIDRLTPVERIALFS</sequence>
<protein>
    <recommendedName>
        <fullName evidence="4">Chemotaxis protein CheZ</fullName>
    </recommendedName>
</protein>
<gene>
    <name evidence="2" type="ORF">F1193_13950</name>
</gene>
<evidence type="ECO:0008006" key="4">
    <source>
        <dbReference type="Google" id="ProtNLM"/>
    </source>
</evidence>
<evidence type="ECO:0000256" key="1">
    <source>
        <dbReference type="SAM" id="MobiDB-lite"/>
    </source>
</evidence>
<dbReference type="Gene3D" id="1.10.287.500">
    <property type="entry name" value="Helix hairpin bin"/>
    <property type="match status" value="1"/>
</dbReference>
<name>A0A5M6HR25_9HYPH</name>
<feature type="region of interest" description="Disordered" evidence="1">
    <location>
        <begin position="274"/>
        <end position="304"/>
    </location>
</feature>
<dbReference type="RefSeq" id="WP_150098415.1">
    <property type="nucleotide sequence ID" value="NZ_VWPL01000031.1"/>
</dbReference>
<feature type="compositionally biased region" description="Low complexity" evidence="1">
    <location>
        <begin position="274"/>
        <end position="283"/>
    </location>
</feature>
<dbReference type="OrthoDB" id="7269965at2"/>
<proteinExistence type="predicted"/>
<comment type="caution">
    <text evidence="2">The sequence shown here is derived from an EMBL/GenBank/DDBJ whole genome shotgun (WGS) entry which is preliminary data.</text>
</comment>
<evidence type="ECO:0000313" key="2">
    <source>
        <dbReference type="EMBL" id="KAA5598147.1"/>
    </source>
</evidence>
<dbReference type="Proteomes" id="UP000323886">
    <property type="component" value="Unassembled WGS sequence"/>
</dbReference>
<reference evidence="2 3" key="1">
    <citation type="submission" date="2019-09" db="EMBL/GenBank/DDBJ databases">
        <title>Draft Whole-Genome sequence of Blastochloris sulfoviridis DSM 729.</title>
        <authorList>
            <person name="Meyer T.E."/>
            <person name="Kyndt J.A."/>
        </authorList>
    </citation>
    <scope>NUCLEOTIDE SEQUENCE [LARGE SCALE GENOMIC DNA]</scope>
    <source>
        <strain evidence="2 3">DSM 729</strain>
    </source>
</reference>